<keyword evidence="2" id="KW-1185">Reference proteome</keyword>
<dbReference type="Proteomes" id="UP001055072">
    <property type="component" value="Unassembled WGS sequence"/>
</dbReference>
<dbReference type="EMBL" id="MU274915">
    <property type="protein sequence ID" value="KAI0088112.1"/>
    <property type="molecule type" value="Genomic_DNA"/>
</dbReference>
<accession>A0ACB8U171</accession>
<comment type="caution">
    <text evidence="1">The sequence shown here is derived from an EMBL/GenBank/DDBJ whole genome shotgun (WGS) entry which is preliminary data.</text>
</comment>
<evidence type="ECO:0000313" key="2">
    <source>
        <dbReference type="Proteomes" id="UP001055072"/>
    </source>
</evidence>
<name>A0ACB8U171_9APHY</name>
<sequence>MVTNTSTIPTPVYEPVQYALTGRPFKLLPPLARHYLADVIGVIEPKNATPRLIQDHRDALKCTFFRTLQGNDEWLVKDWRTVQKLRPIERRGIEQAMQLVKSEEQFLHILLPERENHFREFVGKFDALVWLELEGRRGNASLTEAQQKEYRDEMCGLREALDYPRKALEALDRQVVGMLEERENSPVKTYFEQNVFPVSSPRDVNKPGSDRESKGAVIATRHHVGASWRSPRSHEGRRSSGAKGYGLLYSMGDRKKRSTAREGALSRNKSPVVVHEK</sequence>
<reference evidence="1" key="1">
    <citation type="journal article" date="2021" name="Environ. Microbiol.">
        <title>Gene family expansions and transcriptome signatures uncover fungal adaptations to wood decay.</title>
        <authorList>
            <person name="Hage H."/>
            <person name="Miyauchi S."/>
            <person name="Viragh M."/>
            <person name="Drula E."/>
            <person name="Min B."/>
            <person name="Chaduli D."/>
            <person name="Navarro D."/>
            <person name="Favel A."/>
            <person name="Norest M."/>
            <person name="Lesage-Meessen L."/>
            <person name="Balint B."/>
            <person name="Merenyi Z."/>
            <person name="de Eugenio L."/>
            <person name="Morin E."/>
            <person name="Martinez A.T."/>
            <person name="Baldrian P."/>
            <person name="Stursova M."/>
            <person name="Martinez M.J."/>
            <person name="Novotny C."/>
            <person name="Magnuson J.K."/>
            <person name="Spatafora J.W."/>
            <person name="Maurice S."/>
            <person name="Pangilinan J."/>
            <person name="Andreopoulos W."/>
            <person name="LaButti K."/>
            <person name="Hundley H."/>
            <person name="Na H."/>
            <person name="Kuo A."/>
            <person name="Barry K."/>
            <person name="Lipzen A."/>
            <person name="Henrissat B."/>
            <person name="Riley R."/>
            <person name="Ahrendt S."/>
            <person name="Nagy L.G."/>
            <person name="Grigoriev I.V."/>
            <person name="Martin F."/>
            <person name="Rosso M.N."/>
        </authorList>
    </citation>
    <scope>NUCLEOTIDE SEQUENCE</scope>
    <source>
        <strain evidence="1">CBS 384.51</strain>
    </source>
</reference>
<gene>
    <name evidence="1" type="ORF">BDY19DRAFT_211695</name>
</gene>
<organism evidence="1 2">
    <name type="scientific">Irpex rosettiformis</name>
    <dbReference type="NCBI Taxonomy" id="378272"/>
    <lineage>
        <taxon>Eukaryota</taxon>
        <taxon>Fungi</taxon>
        <taxon>Dikarya</taxon>
        <taxon>Basidiomycota</taxon>
        <taxon>Agaricomycotina</taxon>
        <taxon>Agaricomycetes</taxon>
        <taxon>Polyporales</taxon>
        <taxon>Irpicaceae</taxon>
        <taxon>Irpex</taxon>
    </lineage>
</organism>
<evidence type="ECO:0000313" key="1">
    <source>
        <dbReference type="EMBL" id="KAI0088112.1"/>
    </source>
</evidence>
<proteinExistence type="predicted"/>
<protein>
    <submittedName>
        <fullName evidence="1">Uncharacterized protein</fullName>
    </submittedName>
</protein>